<gene>
    <name evidence="1" type="ORF">OCBIM_22007791mg</name>
</gene>
<evidence type="ECO:0000313" key="1">
    <source>
        <dbReference type="EMBL" id="KOF68258.1"/>
    </source>
</evidence>
<accession>A0A0L8FUF7</accession>
<protein>
    <submittedName>
        <fullName evidence="1">Uncharacterized protein</fullName>
    </submittedName>
</protein>
<proteinExistence type="predicted"/>
<reference evidence="1" key="1">
    <citation type="submission" date="2015-07" db="EMBL/GenBank/DDBJ databases">
        <title>MeaNS - Measles Nucleotide Surveillance Program.</title>
        <authorList>
            <person name="Tran T."/>
            <person name="Druce J."/>
        </authorList>
    </citation>
    <scope>NUCLEOTIDE SEQUENCE</scope>
    <source>
        <strain evidence="1">UCB-OBI-ISO-001</strain>
        <tissue evidence="1">Gonad</tissue>
    </source>
</reference>
<sequence>MCVYVYVYGDFCIVFQKRAMLAVLKPASVDQISYTRSQWNAAEDINSFYYQPLKSQQKNRENPDKKKMFCRLVFELSSLPSTPLHC</sequence>
<organism evidence="1">
    <name type="scientific">Octopus bimaculoides</name>
    <name type="common">California two-spotted octopus</name>
    <dbReference type="NCBI Taxonomy" id="37653"/>
    <lineage>
        <taxon>Eukaryota</taxon>
        <taxon>Metazoa</taxon>
        <taxon>Spiralia</taxon>
        <taxon>Lophotrochozoa</taxon>
        <taxon>Mollusca</taxon>
        <taxon>Cephalopoda</taxon>
        <taxon>Coleoidea</taxon>
        <taxon>Octopodiformes</taxon>
        <taxon>Octopoda</taxon>
        <taxon>Incirrata</taxon>
        <taxon>Octopodidae</taxon>
        <taxon>Octopus</taxon>
    </lineage>
</organism>
<name>A0A0L8FUF7_OCTBM</name>
<dbReference type="EMBL" id="KQ426456">
    <property type="protein sequence ID" value="KOF68258.1"/>
    <property type="molecule type" value="Genomic_DNA"/>
</dbReference>
<dbReference type="AlphaFoldDB" id="A0A0L8FUF7"/>